<dbReference type="CDD" id="cd04301">
    <property type="entry name" value="NAT_SF"/>
    <property type="match status" value="2"/>
</dbReference>
<keyword evidence="1" id="KW-0808">Transferase</keyword>
<dbReference type="GO" id="GO:0016747">
    <property type="term" value="F:acyltransferase activity, transferring groups other than amino-acyl groups"/>
    <property type="evidence" value="ECO:0007669"/>
    <property type="project" value="InterPro"/>
</dbReference>
<dbReference type="Proteomes" id="UP000622860">
    <property type="component" value="Unassembled WGS sequence"/>
</dbReference>
<evidence type="ECO:0000259" key="3">
    <source>
        <dbReference type="PROSITE" id="PS51186"/>
    </source>
</evidence>
<evidence type="ECO:0000256" key="1">
    <source>
        <dbReference type="ARBA" id="ARBA00022679"/>
    </source>
</evidence>
<dbReference type="RefSeq" id="WP_188455930.1">
    <property type="nucleotide sequence ID" value="NZ_BMFR01000012.1"/>
</dbReference>
<reference evidence="4" key="1">
    <citation type="journal article" date="2014" name="Int. J. Syst. Evol. Microbiol.">
        <title>Complete genome sequence of Corynebacterium casei LMG S-19264T (=DSM 44701T), isolated from a smear-ripened cheese.</title>
        <authorList>
            <consortium name="US DOE Joint Genome Institute (JGI-PGF)"/>
            <person name="Walter F."/>
            <person name="Albersmeier A."/>
            <person name="Kalinowski J."/>
            <person name="Ruckert C."/>
        </authorList>
    </citation>
    <scope>NUCLEOTIDE SEQUENCE</scope>
    <source>
        <strain evidence="4">CGMCC 1.12754</strain>
    </source>
</reference>
<evidence type="ECO:0000313" key="5">
    <source>
        <dbReference type="Proteomes" id="UP000622860"/>
    </source>
</evidence>
<dbReference type="Pfam" id="PF00583">
    <property type="entry name" value="Acetyltransf_1"/>
    <property type="match status" value="2"/>
</dbReference>
<dbReference type="PANTHER" id="PTHR43420:SF12">
    <property type="entry name" value="N-ACETYLTRANSFERASE DOMAIN-CONTAINING PROTEIN"/>
    <property type="match status" value="1"/>
</dbReference>
<evidence type="ECO:0000256" key="2">
    <source>
        <dbReference type="ARBA" id="ARBA00023315"/>
    </source>
</evidence>
<feature type="domain" description="N-acetyltransferase" evidence="3">
    <location>
        <begin position="2"/>
        <end position="140"/>
    </location>
</feature>
<protein>
    <recommendedName>
        <fullName evidence="3">N-acetyltransferase domain-containing protein</fullName>
    </recommendedName>
</protein>
<evidence type="ECO:0000313" key="4">
    <source>
        <dbReference type="EMBL" id="GGG80387.1"/>
    </source>
</evidence>
<reference evidence="4" key="2">
    <citation type="submission" date="2020-09" db="EMBL/GenBank/DDBJ databases">
        <authorList>
            <person name="Sun Q."/>
            <person name="Zhou Y."/>
        </authorList>
    </citation>
    <scope>NUCLEOTIDE SEQUENCE</scope>
    <source>
        <strain evidence="4">CGMCC 1.12754</strain>
    </source>
</reference>
<dbReference type="AlphaFoldDB" id="A0A917HJ61"/>
<keyword evidence="5" id="KW-1185">Reference proteome</keyword>
<accession>A0A917HJ61</accession>
<name>A0A917HJ61_9BACI</name>
<organism evidence="4 5">
    <name type="scientific">Virgibacillus oceani</name>
    <dbReference type="NCBI Taxonomy" id="1479511"/>
    <lineage>
        <taxon>Bacteria</taxon>
        <taxon>Bacillati</taxon>
        <taxon>Bacillota</taxon>
        <taxon>Bacilli</taxon>
        <taxon>Bacillales</taxon>
        <taxon>Bacillaceae</taxon>
        <taxon>Virgibacillus</taxon>
    </lineage>
</organism>
<comment type="caution">
    <text evidence="4">The sequence shown here is derived from an EMBL/GenBank/DDBJ whole genome shotgun (WGS) entry which is preliminary data.</text>
</comment>
<dbReference type="PROSITE" id="PS51186">
    <property type="entry name" value="GNAT"/>
    <property type="match status" value="2"/>
</dbReference>
<dbReference type="PANTHER" id="PTHR43420">
    <property type="entry name" value="ACETYLTRANSFERASE"/>
    <property type="match status" value="1"/>
</dbReference>
<dbReference type="InterPro" id="IPR050680">
    <property type="entry name" value="YpeA/RimI_acetyltransf"/>
</dbReference>
<feature type="domain" description="N-acetyltransferase" evidence="3">
    <location>
        <begin position="141"/>
        <end position="274"/>
    </location>
</feature>
<proteinExistence type="predicted"/>
<gene>
    <name evidence="4" type="ORF">GCM10011398_27210</name>
</gene>
<keyword evidence="2" id="KW-0012">Acyltransferase</keyword>
<dbReference type="Gene3D" id="3.40.630.30">
    <property type="match status" value="2"/>
</dbReference>
<dbReference type="InterPro" id="IPR016181">
    <property type="entry name" value="Acyl_CoA_acyltransferase"/>
</dbReference>
<sequence length="274" mass="31796">MPTRKQLAEIKKLQHICESHEAIQLKLNWDMLRTREENENADFFHYKNGELVGFLGLYGFGNKIELCGMVHPQFRRKGIFSNLLANSMKIISKLNYTTILLNAPSESATAKAFLEKFPCEYAITEYQMKWSAADLNLNRDVTLRKAELADFDTEIQLDVQCFGFCETDAKQYNERTKHDETQQFYMIDYHENTVGKLRIGHIDGEAWIYGFAVLPQFQGMGIGRKALSNSVIEENRNGYPIFLEVEAKNLHALRLYESCGFKTFHSQDYYILKK</sequence>
<dbReference type="EMBL" id="BMFR01000012">
    <property type="protein sequence ID" value="GGG80387.1"/>
    <property type="molecule type" value="Genomic_DNA"/>
</dbReference>
<dbReference type="InterPro" id="IPR000182">
    <property type="entry name" value="GNAT_dom"/>
</dbReference>
<dbReference type="SUPFAM" id="SSF55729">
    <property type="entry name" value="Acyl-CoA N-acyltransferases (Nat)"/>
    <property type="match status" value="2"/>
</dbReference>